<gene>
    <name evidence="1" type="ORF">Mlute_02632</name>
</gene>
<dbReference type="RefSeq" id="WP_119361133.1">
    <property type="nucleotide sequence ID" value="NZ_QWKZ01000126.1"/>
</dbReference>
<dbReference type="EMBL" id="QWKZ01000126">
    <property type="protein sequence ID" value="RIH82023.1"/>
    <property type="molecule type" value="Genomic_DNA"/>
</dbReference>
<evidence type="ECO:0000313" key="2">
    <source>
        <dbReference type="Proteomes" id="UP000265800"/>
    </source>
</evidence>
<protein>
    <submittedName>
        <fullName evidence="1">Uncharacterized protein</fullName>
    </submittedName>
</protein>
<evidence type="ECO:0000313" key="1">
    <source>
        <dbReference type="EMBL" id="RIH82023.1"/>
    </source>
</evidence>
<organism evidence="1 2">
    <name type="scientific">Meiothermus luteus</name>
    <dbReference type="NCBI Taxonomy" id="2026184"/>
    <lineage>
        <taxon>Bacteria</taxon>
        <taxon>Thermotogati</taxon>
        <taxon>Deinococcota</taxon>
        <taxon>Deinococci</taxon>
        <taxon>Thermales</taxon>
        <taxon>Thermaceae</taxon>
        <taxon>Meiothermus</taxon>
    </lineage>
</organism>
<name>A0A399EER0_9DEIN</name>
<dbReference type="Proteomes" id="UP000265800">
    <property type="component" value="Unassembled WGS sequence"/>
</dbReference>
<reference evidence="1 2" key="1">
    <citation type="submission" date="2018-08" db="EMBL/GenBank/DDBJ databases">
        <title>Meiothermus luteus KCTC 52599 genome sequencing project.</title>
        <authorList>
            <person name="Da Costa M.S."/>
            <person name="Albuquerque L."/>
            <person name="Raposo P."/>
            <person name="Froufe H.J.C."/>
            <person name="Barroso C.S."/>
            <person name="Egas C."/>
        </authorList>
    </citation>
    <scope>NUCLEOTIDE SEQUENCE [LARGE SCALE GENOMIC DNA]</scope>
    <source>
        <strain evidence="1 2">KCTC 52599</strain>
    </source>
</reference>
<accession>A0A399EER0</accession>
<proteinExistence type="predicted"/>
<dbReference type="AlphaFoldDB" id="A0A399EER0"/>
<comment type="caution">
    <text evidence="1">The sequence shown here is derived from an EMBL/GenBank/DDBJ whole genome shotgun (WGS) entry which is preliminary data.</text>
</comment>
<dbReference type="OrthoDB" id="9809307at2"/>
<keyword evidence="2" id="KW-1185">Reference proteome</keyword>
<sequence>MGKGTFRVDATGGSFERLRAARVVLAQRFPYLASVLFQVRLVETEAVATMAVDDRLRVYTNSTTR</sequence>